<dbReference type="EMBL" id="SSTE01004728">
    <property type="protein sequence ID" value="KAA0062036.1"/>
    <property type="molecule type" value="Genomic_DNA"/>
</dbReference>
<dbReference type="EMBL" id="SSTD01001877">
    <property type="protein sequence ID" value="TYK29004.1"/>
    <property type="molecule type" value="Genomic_DNA"/>
</dbReference>
<dbReference type="Proteomes" id="UP000321393">
    <property type="component" value="Unassembled WGS sequence"/>
</dbReference>
<protein>
    <submittedName>
        <fullName evidence="3">Transport protein sec23</fullName>
    </submittedName>
</protein>
<evidence type="ECO:0000313" key="4">
    <source>
        <dbReference type="Proteomes" id="UP000321393"/>
    </source>
</evidence>
<evidence type="ECO:0000313" key="2">
    <source>
        <dbReference type="EMBL" id="KAA0062036.1"/>
    </source>
</evidence>
<feature type="compositionally biased region" description="Polar residues" evidence="1">
    <location>
        <begin position="38"/>
        <end position="55"/>
    </location>
</feature>
<gene>
    <name evidence="3" type="ORF">E5676_scaffold120G001100</name>
    <name evidence="2" type="ORF">E6C27_scaffold89G003720</name>
</gene>
<feature type="compositionally biased region" description="Basic and acidic residues" evidence="1">
    <location>
        <begin position="27"/>
        <end position="36"/>
    </location>
</feature>
<sequence length="75" mass="8483">MTYQKDQYWKLHGWSPRGNKPSSNKQHNSERTDVREAASTSQPTGSTASQTSSHTLGAIDQSELEFGEDDWHYPT</sequence>
<proteinExistence type="predicted"/>
<dbReference type="Proteomes" id="UP000321947">
    <property type="component" value="Unassembled WGS sequence"/>
</dbReference>
<dbReference type="AlphaFoldDB" id="A0A5D3DZR5"/>
<feature type="region of interest" description="Disordered" evidence="1">
    <location>
        <begin position="1"/>
        <end position="75"/>
    </location>
</feature>
<organism evidence="3 5">
    <name type="scientific">Cucumis melo var. makuwa</name>
    <name type="common">Oriental melon</name>
    <dbReference type="NCBI Taxonomy" id="1194695"/>
    <lineage>
        <taxon>Eukaryota</taxon>
        <taxon>Viridiplantae</taxon>
        <taxon>Streptophyta</taxon>
        <taxon>Embryophyta</taxon>
        <taxon>Tracheophyta</taxon>
        <taxon>Spermatophyta</taxon>
        <taxon>Magnoliopsida</taxon>
        <taxon>eudicotyledons</taxon>
        <taxon>Gunneridae</taxon>
        <taxon>Pentapetalae</taxon>
        <taxon>rosids</taxon>
        <taxon>fabids</taxon>
        <taxon>Cucurbitales</taxon>
        <taxon>Cucurbitaceae</taxon>
        <taxon>Benincaseae</taxon>
        <taxon>Cucumis</taxon>
    </lineage>
</organism>
<evidence type="ECO:0000256" key="1">
    <source>
        <dbReference type="SAM" id="MobiDB-lite"/>
    </source>
</evidence>
<evidence type="ECO:0000313" key="3">
    <source>
        <dbReference type="EMBL" id="TYK29004.1"/>
    </source>
</evidence>
<comment type="caution">
    <text evidence="3">The sequence shown here is derived from an EMBL/GenBank/DDBJ whole genome shotgun (WGS) entry which is preliminary data.</text>
</comment>
<name>A0A5D3DZR5_CUCMM</name>
<reference evidence="4 5" key="1">
    <citation type="submission" date="2019-08" db="EMBL/GenBank/DDBJ databases">
        <title>Draft genome sequences of two oriental melons (Cucumis melo L. var makuwa).</title>
        <authorList>
            <person name="Kwon S.-Y."/>
        </authorList>
    </citation>
    <scope>NUCLEOTIDE SEQUENCE [LARGE SCALE GENOMIC DNA]</scope>
    <source>
        <strain evidence="5">cv. Chang Bougi</strain>
        <strain evidence="4">cv. SW 3</strain>
        <tissue evidence="3">Leaf</tissue>
    </source>
</reference>
<accession>A0A5D3DZR5</accession>
<evidence type="ECO:0000313" key="5">
    <source>
        <dbReference type="Proteomes" id="UP000321947"/>
    </source>
</evidence>